<proteinExistence type="predicted"/>
<evidence type="ECO:0000256" key="1">
    <source>
        <dbReference type="SAM" id="MobiDB-lite"/>
    </source>
</evidence>
<reference evidence="3 4" key="1">
    <citation type="journal article" date="2019" name="Int. J. Syst. Evol. Microbiol.">
        <title>The Global Catalogue of Microorganisms (GCM) 10K type strain sequencing project: providing services to taxonomists for standard genome sequencing and annotation.</title>
        <authorList>
            <consortium name="The Broad Institute Genomics Platform"/>
            <consortium name="The Broad Institute Genome Sequencing Center for Infectious Disease"/>
            <person name="Wu L."/>
            <person name="Ma J."/>
        </authorList>
    </citation>
    <scope>NUCLEOTIDE SEQUENCE [LARGE SCALE GENOMIC DNA]</scope>
    <source>
        <strain evidence="3 4">JCM 12662</strain>
    </source>
</reference>
<dbReference type="RefSeq" id="WP_343753929.1">
    <property type="nucleotide sequence ID" value="NZ_BAAACW010000039.1"/>
</dbReference>
<name>A0ABN0X628_9LACT</name>
<keyword evidence="2" id="KW-0732">Signal</keyword>
<comment type="caution">
    <text evidence="3">The sequence shown here is derived from an EMBL/GenBank/DDBJ whole genome shotgun (WGS) entry which is preliminary data.</text>
</comment>
<keyword evidence="4" id="KW-1185">Reference proteome</keyword>
<evidence type="ECO:0000313" key="3">
    <source>
        <dbReference type="EMBL" id="GAA0356087.1"/>
    </source>
</evidence>
<feature type="signal peptide" evidence="2">
    <location>
        <begin position="1"/>
        <end position="19"/>
    </location>
</feature>
<organism evidence="3 4">
    <name type="scientific">Alkalibacterium iburiense</name>
    <dbReference type="NCBI Taxonomy" id="290589"/>
    <lineage>
        <taxon>Bacteria</taxon>
        <taxon>Bacillati</taxon>
        <taxon>Bacillota</taxon>
        <taxon>Bacilli</taxon>
        <taxon>Lactobacillales</taxon>
        <taxon>Carnobacteriaceae</taxon>
        <taxon>Alkalibacterium</taxon>
    </lineage>
</organism>
<sequence>MKKVTKLMMLSMTAGLLLAACGDGEDMNEEFPGVDDPAVEDPQVPEEEMEDGEVDDSAVDDELDNDAGDDVDG</sequence>
<evidence type="ECO:0000313" key="4">
    <source>
        <dbReference type="Proteomes" id="UP001501166"/>
    </source>
</evidence>
<evidence type="ECO:0008006" key="5">
    <source>
        <dbReference type="Google" id="ProtNLM"/>
    </source>
</evidence>
<dbReference type="EMBL" id="BAAACW010000039">
    <property type="protein sequence ID" value="GAA0356087.1"/>
    <property type="molecule type" value="Genomic_DNA"/>
</dbReference>
<evidence type="ECO:0000256" key="2">
    <source>
        <dbReference type="SAM" id="SignalP"/>
    </source>
</evidence>
<protein>
    <recommendedName>
        <fullName evidence="5">DNA primase</fullName>
    </recommendedName>
</protein>
<accession>A0ABN0X628</accession>
<gene>
    <name evidence="3" type="ORF">GCM10008932_06330</name>
</gene>
<feature type="chain" id="PRO_5046451014" description="DNA primase" evidence="2">
    <location>
        <begin position="20"/>
        <end position="73"/>
    </location>
</feature>
<feature type="region of interest" description="Disordered" evidence="1">
    <location>
        <begin position="24"/>
        <end position="73"/>
    </location>
</feature>
<dbReference type="PROSITE" id="PS51257">
    <property type="entry name" value="PROKAR_LIPOPROTEIN"/>
    <property type="match status" value="1"/>
</dbReference>
<dbReference type="Proteomes" id="UP001501166">
    <property type="component" value="Unassembled WGS sequence"/>
</dbReference>